<dbReference type="Pfam" id="PF03551">
    <property type="entry name" value="PadR"/>
    <property type="match status" value="1"/>
</dbReference>
<feature type="compositionally biased region" description="Basic and acidic residues" evidence="1">
    <location>
        <begin position="123"/>
        <end position="134"/>
    </location>
</feature>
<dbReference type="OrthoDB" id="1683430at2"/>
<name>A0A840XL75_9MICO</name>
<keyword evidence="4" id="KW-1185">Reference proteome</keyword>
<keyword evidence="3" id="KW-0238">DNA-binding</keyword>
<sequence length="230" mass="24421">MRSTPPNSSDIREALENLRDAVMARAGGGQGGARQHGDLRTAILSALGGEEKNGHQVMQAIAAASGGTWMPSAGQVYPMLQQLTDEGLLTARADGERTVYTLTEAGREAAASAHEAASGAGGEGRDSSGRAGWKRPDWDMSEFVDRMSGRWNDHRAEHTTAVPRAGAKLAQAAAQVASTGTKEQQQRAAALLDETRRKLYAILAEETVHTAPSEHVDHAEHAEHAAHTED</sequence>
<dbReference type="SUPFAM" id="SSF46785">
    <property type="entry name" value="Winged helix' DNA-binding domain"/>
    <property type="match status" value="1"/>
</dbReference>
<gene>
    <name evidence="3" type="ORF">BJ959_001093</name>
</gene>
<dbReference type="Proteomes" id="UP000552883">
    <property type="component" value="Unassembled WGS sequence"/>
</dbReference>
<dbReference type="InterPro" id="IPR036390">
    <property type="entry name" value="WH_DNA-bd_sf"/>
</dbReference>
<dbReference type="GO" id="GO:0003677">
    <property type="term" value="F:DNA binding"/>
    <property type="evidence" value="ECO:0007669"/>
    <property type="project" value="UniProtKB-KW"/>
</dbReference>
<dbReference type="PANTHER" id="PTHR43252:SF2">
    <property type="entry name" value="TRANSCRIPTION REGULATOR, PADR-LIKE FAMILY"/>
    <property type="match status" value="1"/>
</dbReference>
<dbReference type="RefSeq" id="WP_153981744.1">
    <property type="nucleotide sequence ID" value="NZ_BAAANZ010000018.1"/>
</dbReference>
<dbReference type="Gene3D" id="1.10.10.10">
    <property type="entry name" value="Winged helix-like DNA-binding domain superfamily/Winged helix DNA-binding domain"/>
    <property type="match status" value="1"/>
</dbReference>
<dbReference type="InterPro" id="IPR036388">
    <property type="entry name" value="WH-like_DNA-bd_sf"/>
</dbReference>
<dbReference type="PANTHER" id="PTHR43252">
    <property type="entry name" value="TRANSCRIPTIONAL REGULATOR YQJI"/>
    <property type="match status" value="1"/>
</dbReference>
<protein>
    <submittedName>
        <fullName evidence="3">DNA-binding PadR family transcriptional regulator</fullName>
    </submittedName>
</protein>
<evidence type="ECO:0000313" key="3">
    <source>
        <dbReference type="EMBL" id="MBB5617597.1"/>
    </source>
</evidence>
<feature type="domain" description="Transcription regulator PadR N-terminal" evidence="2">
    <location>
        <begin position="43"/>
        <end position="110"/>
    </location>
</feature>
<comment type="caution">
    <text evidence="3">The sequence shown here is derived from an EMBL/GenBank/DDBJ whole genome shotgun (WGS) entry which is preliminary data.</text>
</comment>
<dbReference type="InterPro" id="IPR005149">
    <property type="entry name" value="Tscrpt_reg_PadR_N"/>
</dbReference>
<evidence type="ECO:0000259" key="2">
    <source>
        <dbReference type="Pfam" id="PF03551"/>
    </source>
</evidence>
<dbReference type="AlphaFoldDB" id="A0A840XL75"/>
<proteinExistence type="predicted"/>
<feature type="region of interest" description="Disordered" evidence="1">
    <location>
        <begin position="210"/>
        <end position="230"/>
    </location>
</feature>
<reference evidence="3 4" key="1">
    <citation type="submission" date="2020-08" db="EMBL/GenBank/DDBJ databases">
        <title>Sequencing the genomes of 1000 actinobacteria strains.</title>
        <authorList>
            <person name="Klenk H.-P."/>
        </authorList>
    </citation>
    <scope>NUCLEOTIDE SEQUENCE [LARGE SCALE GENOMIC DNA]</scope>
    <source>
        <strain evidence="3 4">DSM 23889</strain>
    </source>
</reference>
<evidence type="ECO:0000313" key="4">
    <source>
        <dbReference type="Proteomes" id="UP000552883"/>
    </source>
</evidence>
<accession>A0A840XL75</accession>
<evidence type="ECO:0000256" key="1">
    <source>
        <dbReference type="SAM" id="MobiDB-lite"/>
    </source>
</evidence>
<organism evidence="3 4">
    <name type="scientific">Microcella frigidaquae</name>
    <dbReference type="NCBI Taxonomy" id="424758"/>
    <lineage>
        <taxon>Bacteria</taxon>
        <taxon>Bacillati</taxon>
        <taxon>Actinomycetota</taxon>
        <taxon>Actinomycetes</taxon>
        <taxon>Micrococcales</taxon>
        <taxon>Microbacteriaceae</taxon>
        <taxon>Microcella</taxon>
    </lineage>
</organism>
<feature type="region of interest" description="Disordered" evidence="1">
    <location>
        <begin position="110"/>
        <end position="134"/>
    </location>
</feature>
<dbReference type="EMBL" id="JACHBS010000001">
    <property type="protein sequence ID" value="MBB5617597.1"/>
    <property type="molecule type" value="Genomic_DNA"/>
</dbReference>